<organism evidence="2 4">
    <name type="scientific">Pseudomonas extremaustralis</name>
    <dbReference type="NCBI Taxonomy" id="359110"/>
    <lineage>
        <taxon>Bacteria</taxon>
        <taxon>Pseudomonadati</taxon>
        <taxon>Pseudomonadota</taxon>
        <taxon>Gammaproteobacteria</taxon>
        <taxon>Pseudomonadales</taxon>
        <taxon>Pseudomonadaceae</taxon>
        <taxon>Pseudomonas</taxon>
    </lineage>
</organism>
<dbReference type="EMBL" id="VFET01000045">
    <property type="protein sequence ID" value="TWR98376.1"/>
    <property type="molecule type" value="Genomic_DNA"/>
</dbReference>
<dbReference type="EMBL" id="LT629689">
    <property type="protein sequence ID" value="SDE71043.1"/>
    <property type="molecule type" value="Genomic_DNA"/>
</dbReference>
<dbReference type="AlphaFoldDB" id="A0A5C5Q1R5"/>
<protein>
    <recommendedName>
        <fullName evidence="5">Phage tail protein</fullName>
    </recommendedName>
</protein>
<evidence type="ECO:0000313" key="3">
    <source>
        <dbReference type="Proteomes" id="UP000182858"/>
    </source>
</evidence>
<sequence>MNGYAVKNDGQGWRAVDSETDIFEWETFSVNQPDPYVLPIETLERSWRDAVIESVKWVRERHRDEIDIGGKTTITGDMFSELLTFIQELRDWPKSSEFPLEAGRPKPPAWLCSKQNTLALSR</sequence>
<gene>
    <name evidence="2" type="ORF">FIV36_29710</name>
    <name evidence="1" type="ORF">SAMN05216591_0697</name>
</gene>
<dbReference type="Proteomes" id="UP000317951">
    <property type="component" value="Unassembled WGS sequence"/>
</dbReference>
<dbReference type="Proteomes" id="UP000182858">
    <property type="component" value="Chromosome I"/>
</dbReference>
<evidence type="ECO:0008006" key="5">
    <source>
        <dbReference type="Google" id="ProtNLM"/>
    </source>
</evidence>
<reference evidence="2 4" key="2">
    <citation type="submission" date="2019-06" db="EMBL/GenBank/DDBJ databases">
        <title>Pseudomonas bimorpha sp. nov. isolated from bovine raw milk and skim milk concentrate.</title>
        <authorList>
            <person name="Hofmann K."/>
            <person name="Huptas C."/>
            <person name="Doll E."/>
            <person name="Scherer S."/>
            <person name="Wenning M."/>
        </authorList>
    </citation>
    <scope>NUCLEOTIDE SEQUENCE [LARGE SCALE GENOMIC DNA]</scope>
    <source>
        <strain evidence="2 4">DSM 17835</strain>
    </source>
</reference>
<keyword evidence="3" id="KW-1185">Reference proteome</keyword>
<accession>A0A5C5Q1R5</accession>
<dbReference type="RefSeq" id="WP_130926160.1">
    <property type="nucleotide sequence ID" value="NZ_LT629689.1"/>
</dbReference>
<proteinExistence type="predicted"/>
<name>A0A5C5Q1R5_9PSED</name>
<reference evidence="1 3" key="1">
    <citation type="submission" date="2016-10" db="EMBL/GenBank/DDBJ databases">
        <authorList>
            <person name="Varghese N."/>
            <person name="Submissions S."/>
        </authorList>
    </citation>
    <scope>NUCLEOTIDE SEQUENCE [LARGE SCALE GENOMIC DNA]</scope>
    <source>
        <strain evidence="1 3">DSM 17835</strain>
    </source>
</reference>
<evidence type="ECO:0000313" key="2">
    <source>
        <dbReference type="EMBL" id="TWR98376.1"/>
    </source>
</evidence>
<evidence type="ECO:0000313" key="1">
    <source>
        <dbReference type="EMBL" id="SDE71043.1"/>
    </source>
</evidence>
<evidence type="ECO:0000313" key="4">
    <source>
        <dbReference type="Proteomes" id="UP000317951"/>
    </source>
</evidence>
<dbReference type="GeneID" id="78552221"/>
<dbReference type="OrthoDB" id="6465464at2"/>